<name>A0A2U9R9V5_PICKU</name>
<feature type="compositionally biased region" description="Basic and acidic residues" evidence="3">
    <location>
        <begin position="710"/>
        <end position="741"/>
    </location>
</feature>
<comment type="similarity">
    <text evidence="1">Belongs to the putative lipase ROG1 family.</text>
</comment>
<dbReference type="GO" id="GO:0047372">
    <property type="term" value="F:monoacylglycerol lipase activity"/>
    <property type="evidence" value="ECO:0007669"/>
    <property type="project" value="TreeGrafter"/>
</dbReference>
<dbReference type="Proteomes" id="UP000249293">
    <property type="component" value="Chromosome 5"/>
</dbReference>
<feature type="region of interest" description="Disordered" evidence="3">
    <location>
        <begin position="699"/>
        <end position="741"/>
    </location>
</feature>
<proteinExistence type="inferred from homology"/>
<dbReference type="SUPFAM" id="SSF53474">
    <property type="entry name" value="alpha/beta-Hydrolases"/>
    <property type="match status" value="1"/>
</dbReference>
<gene>
    <name evidence="5" type="ORF">C5L36_0E02960</name>
</gene>
<dbReference type="InterPro" id="IPR007751">
    <property type="entry name" value="DUF676_lipase-like"/>
</dbReference>
<dbReference type="EMBL" id="CP028777">
    <property type="protein sequence ID" value="AWU78234.1"/>
    <property type="molecule type" value="Genomic_DNA"/>
</dbReference>
<dbReference type="OrthoDB" id="5368485at2759"/>
<dbReference type="STRING" id="4909.A0A2U9R9V5"/>
<evidence type="ECO:0000256" key="1">
    <source>
        <dbReference type="ARBA" id="ARBA00007920"/>
    </source>
</evidence>
<dbReference type="Pfam" id="PF05057">
    <property type="entry name" value="DUF676"/>
    <property type="match status" value="1"/>
</dbReference>
<reference evidence="5 6" key="1">
    <citation type="submission" date="2018-06" db="EMBL/GenBank/DDBJ databases">
        <title>Population genomics shows no distinction between pathogenic Candida krusei and environmental Pichia kudriavzevii: One species, four names.</title>
        <authorList>
            <person name="Douglass A.P."/>
            <person name="Offei B."/>
            <person name="Braun-Galleani S."/>
            <person name="Coughlan A.Y."/>
            <person name="Martos A."/>
            <person name="Ortiz-Merino R.A."/>
            <person name="Byrne K.P."/>
            <person name="Wolfe K.H."/>
        </authorList>
    </citation>
    <scope>NUCLEOTIDE SEQUENCE [LARGE SCALE GENOMIC DNA]</scope>
    <source>
        <strain evidence="5 6">CBS573</strain>
    </source>
</reference>
<dbReference type="PANTHER" id="PTHR12482:SF62">
    <property type="entry name" value="LIPASE ROG1-RELATED"/>
    <property type="match status" value="1"/>
</dbReference>
<keyword evidence="2" id="KW-0443">Lipid metabolism</keyword>
<dbReference type="InterPro" id="IPR044294">
    <property type="entry name" value="Lipase-like"/>
</dbReference>
<protein>
    <recommendedName>
        <fullName evidence="4">DUF676 domain-containing protein</fullName>
    </recommendedName>
</protein>
<dbReference type="PANTHER" id="PTHR12482">
    <property type="entry name" value="LIPASE ROG1-RELATED-RELATED"/>
    <property type="match status" value="1"/>
</dbReference>
<dbReference type="KEGG" id="pkz:C5L36_0E02960"/>
<evidence type="ECO:0000259" key="4">
    <source>
        <dbReference type="Pfam" id="PF05057"/>
    </source>
</evidence>
<evidence type="ECO:0000313" key="6">
    <source>
        <dbReference type="Proteomes" id="UP000249293"/>
    </source>
</evidence>
<keyword evidence="6" id="KW-1185">Reference proteome</keyword>
<accession>A0A2U9R9V5</accession>
<keyword evidence="2" id="KW-0442">Lipid degradation</keyword>
<sequence>MALKRETERGEVTATVTATAMVTETETLTTDTGMETPLDVLYRNTQALHVGDVHRFIITYTPTDITKELGSHLYIKIKNTENVLMNSALLTGPYMLYCDIRSQEYTHKKKCFVSDDQPVYDPNIIPGNSLVHRLTLNRLKDKYTWYVDVISQIVFSTSAEINFEIVIAKSEAALSSSSVNHLKNSNYYPQCLHIQHLTTLDIWNKPPQSSTDPIHLVILTHGLHSNTSADLFYMKEQIEEMASSTGENIVIRGYFGNVCKTERGIKYLGRRLAEFVVNESLKGLDVSKVKKVSFIAHSLGGPVQTFAISYINYNYPEFFQNIAPENFITLASPLLGISNENPAYVKVFLKFGIVGKTGQDLNLDGAEPLLLLLPSEPTRKILKRFKRRTVYANVLNDGIVPLRTSALLYLDWKALTKIYETLHNGDSSNMKRNDMNETGEIPVEMNKEMDNAENIEVGTNLASSIKSKFQSTLGFCFPNMQASKTTQKYNYFQTTEDTVPENDNGRLDLTRESMTPIPRSSVLSSLRKVLLPPSPSPKYINDPKSRDNVILHDKIYTPDMIPKSHTVLSKNVIISHLTQNKRHRFFEEKIARRWHQGMTWKKVLVNLQPDAHNNMIVRRRFANAYGWGVIDHLVETHFSNDCFKGADLEQWEYKKKIDDNIELDEAELKHLNSQLGKVIDREYLKQNTVHTPCRLKKIFSDSSSPSPSDPDCKARHNEDKEVTRTKGSELSQHYKDTPNGEVNEHEAVSVYSGTSSAINDGAWLNETESGYYDGPTGMINTVNEWKDNMLYPKSNGRGTDSKNAVPPAIERNECSTYFFENV</sequence>
<dbReference type="AlphaFoldDB" id="A0A2U9R9V5"/>
<evidence type="ECO:0000256" key="2">
    <source>
        <dbReference type="ARBA" id="ARBA00022963"/>
    </source>
</evidence>
<evidence type="ECO:0000313" key="5">
    <source>
        <dbReference type="EMBL" id="AWU78234.1"/>
    </source>
</evidence>
<dbReference type="RefSeq" id="XP_029323710.1">
    <property type="nucleotide sequence ID" value="XM_029467850.1"/>
</dbReference>
<dbReference type="Gene3D" id="3.40.50.1820">
    <property type="entry name" value="alpha/beta hydrolase"/>
    <property type="match status" value="1"/>
</dbReference>
<dbReference type="GO" id="GO:0016042">
    <property type="term" value="P:lipid catabolic process"/>
    <property type="evidence" value="ECO:0007669"/>
    <property type="project" value="UniProtKB-KW"/>
</dbReference>
<dbReference type="VEuPathDB" id="FungiDB:C5L36_0E02960"/>
<dbReference type="InterPro" id="IPR029058">
    <property type="entry name" value="AB_hydrolase_fold"/>
</dbReference>
<dbReference type="GeneID" id="40386093"/>
<feature type="domain" description="DUF676" evidence="4">
    <location>
        <begin position="212"/>
        <end position="404"/>
    </location>
</feature>
<organism evidence="5 6">
    <name type="scientific">Pichia kudriavzevii</name>
    <name type="common">Yeast</name>
    <name type="synonym">Issatchenkia orientalis</name>
    <dbReference type="NCBI Taxonomy" id="4909"/>
    <lineage>
        <taxon>Eukaryota</taxon>
        <taxon>Fungi</taxon>
        <taxon>Dikarya</taxon>
        <taxon>Ascomycota</taxon>
        <taxon>Saccharomycotina</taxon>
        <taxon>Pichiomycetes</taxon>
        <taxon>Pichiales</taxon>
        <taxon>Pichiaceae</taxon>
        <taxon>Pichia</taxon>
    </lineage>
</organism>
<evidence type="ECO:0000256" key="3">
    <source>
        <dbReference type="SAM" id="MobiDB-lite"/>
    </source>
</evidence>